<accession>A0A9C7GWM2</accession>
<dbReference type="EMBL" id="OX380446">
    <property type="protein sequence ID" value="CAI5383950.1"/>
    <property type="molecule type" value="Genomic_RNA"/>
</dbReference>
<reference evidence="1" key="1">
    <citation type="submission" date="2022-11" db="EMBL/GenBank/DDBJ databases">
        <authorList>
            <person name="Mifsud CO J."/>
            <person name="Holmes C E."/>
            <person name="Gallagher V R."/>
            <person name="Geoghegan L J."/>
        </authorList>
    </citation>
    <scope>NUCLEOTIDE SEQUENCE</scope>
</reference>
<name>A0A9C7GWM2_9VIRU</name>
<sequence>MITLALLSMTDTNFHQFTAFVMSQAPTPPTSAPTLAQPGTANAPQPVLPLQLTSAIVASSPLPAAFLGTINPAAQRRFYFPASSQLRSAMGDVDKIQSWDVVSSSRFKSAAAGWSVVQVPRLRLELIPTHAAKSLYIEIVYTWVPKGEDIPTSVDDMWAFQLTVRRSMFPAMTGGVAQPLAIDAPIGMADLGSAIKPKPVAGGHPILVTALSCYDADGKFVSSRDLAYVQFDFDLRLGA</sequence>
<proteinExistence type="predicted"/>
<protein>
    <submittedName>
        <fullName evidence="1">Uncharacterized protein</fullName>
    </submittedName>
</protein>
<gene>
    <name evidence="1" type="primary">hypothetical protein</name>
</gene>
<evidence type="ECO:0000313" key="1">
    <source>
        <dbReference type="EMBL" id="CAI5383950.1"/>
    </source>
</evidence>
<organism evidence="1">
    <name type="scientific">Douglas' Neckera Moss associated tymo-like virus</name>
    <dbReference type="NCBI Taxonomy" id="2933168"/>
    <lineage>
        <taxon>Viruses</taxon>
        <taxon>Riboviria</taxon>
        <taxon>Orthornavirae</taxon>
        <taxon>Kitrinoviricota</taxon>
        <taxon>Alsuviricetes</taxon>
        <taxon>Tymovirales</taxon>
    </lineage>
</organism>